<keyword evidence="7 8" id="KW-0472">Membrane</keyword>
<evidence type="ECO:0000256" key="4">
    <source>
        <dbReference type="ARBA" id="ARBA00022519"/>
    </source>
</evidence>
<evidence type="ECO:0000256" key="1">
    <source>
        <dbReference type="ARBA" id="ARBA00004429"/>
    </source>
</evidence>
<feature type="transmembrane region" description="Helical" evidence="8">
    <location>
        <begin position="343"/>
        <end position="367"/>
    </location>
</feature>
<dbReference type="PANTHER" id="PTHR30462:SF1">
    <property type="entry name" value="INTERMEMBRANE TRANSPORT PROTEIN YEBS"/>
    <property type="match status" value="1"/>
</dbReference>
<keyword evidence="3" id="KW-1003">Cell membrane</keyword>
<dbReference type="PANTHER" id="PTHR30462">
    <property type="entry name" value="INTERMEMBRANE TRANSPORT PROTEIN PQIB-RELATED"/>
    <property type="match status" value="1"/>
</dbReference>
<accession>A0A4R3Z694</accession>
<dbReference type="InterPro" id="IPR051800">
    <property type="entry name" value="PqiA-PqiB_transport"/>
</dbReference>
<dbReference type="InterPro" id="IPR007498">
    <property type="entry name" value="PqiA-like"/>
</dbReference>
<evidence type="ECO:0000313" key="10">
    <source>
        <dbReference type="Proteomes" id="UP000295719"/>
    </source>
</evidence>
<comment type="similarity">
    <text evidence="2">Belongs to the PqiA family.</text>
</comment>
<evidence type="ECO:0000256" key="6">
    <source>
        <dbReference type="ARBA" id="ARBA00022989"/>
    </source>
</evidence>
<keyword evidence="10" id="KW-1185">Reference proteome</keyword>
<keyword evidence="5 8" id="KW-0812">Transmembrane</keyword>
<protein>
    <submittedName>
        <fullName evidence="9">Paraquat-inducible protein A</fullName>
    </submittedName>
</protein>
<sequence>MKIQHLQPAFPVARHQRCSQCDALFVIPQLHANQDALCPRCKAKVSGGREWSITRLAAIAVTMLVLMPFAFTESLINIRLLGTPISASLLQGIWQMARQGDAITASMVAFCTVGAPATLVGSLLYLYFGQRIGLNLRPVLHLLDRLKEWVMLDIYLIGMGVAAIKVSDYASLSTGLALPAYVALTLLSLITLIHLNVEQLWEHFYPQPITSPQPHDPAVLRVCLACNFTGMQDERGRCRRCHVPLRTRRRHSLQKSWAALLAAIVMLVPANVLPISIIYVNGARTDDTILSGIASLASSNVPVAAIVFIASILVPVIKILVLLGLLVSIHFKLRHGLKTRIRLLRFVIWIGRWSMLDLFVISITMSLVDRDQLLAFTMGPAAFYFGSAVILTILAVGWLDSRLIWDAHAANADYAD</sequence>
<dbReference type="InterPro" id="IPR005219">
    <property type="entry name" value="PqiA-like_proteobact"/>
</dbReference>
<feature type="transmembrane region" description="Helical" evidence="8">
    <location>
        <begin position="103"/>
        <end position="128"/>
    </location>
</feature>
<dbReference type="Proteomes" id="UP000295719">
    <property type="component" value="Unassembled WGS sequence"/>
</dbReference>
<name>A0A4R3Z694_9GAMM</name>
<dbReference type="OrthoDB" id="9800207at2"/>
<feature type="transmembrane region" description="Helical" evidence="8">
    <location>
        <begin position="178"/>
        <end position="197"/>
    </location>
</feature>
<evidence type="ECO:0000256" key="3">
    <source>
        <dbReference type="ARBA" id="ARBA00022475"/>
    </source>
</evidence>
<evidence type="ECO:0000256" key="2">
    <source>
        <dbReference type="ARBA" id="ARBA00007555"/>
    </source>
</evidence>
<evidence type="ECO:0000256" key="5">
    <source>
        <dbReference type="ARBA" id="ARBA00022692"/>
    </source>
</evidence>
<keyword evidence="6 8" id="KW-1133">Transmembrane helix</keyword>
<evidence type="ECO:0000313" key="9">
    <source>
        <dbReference type="EMBL" id="TCW00005.1"/>
    </source>
</evidence>
<dbReference type="RefSeq" id="WP_131863529.1">
    <property type="nucleotide sequence ID" value="NZ_SMCR01000001.1"/>
</dbReference>
<feature type="transmembrane region" description="Helical" evidence="8">
    <location>
        <begin position="149"/>
        <end position="166"/>
    </location>
</feature>
<comment type="caution">
    <text evidence="9">The sequence shown here is derived from an EMBL/GenBank/DDBJ whole genome shotgun (WGS) entry which is preliminary data.</text>
</comment>
<gene>
    <name evidence="9" type="ORF">EDC52_101347</name>
</gene>
<feature type="transmembrane region" description="Helical" evidence="8">
    <location>
        <begin position="53"/>
        <end position="71"/>
    </location>
</feature>
<proteinExistence type="inferred from homology"/>
<dbReference type="GO" id="GO:0005886">
    <property type="term" value="C:plasma membrane"/>
    <property type="evidence" value="ECO:0007669"/>
    <property type="project" value="UniProtKB-SubCell"/>
</dbReference>
<evidence type="ECO:0000256" key="8">
    <source>
        <dbReference type="SAM" id="Phobius"/>
    </source>
</evidence>
<feature type="transmembrane region" description="Helical" evidence="8">
    <location>
        <begin position="301"/>
        <end position="331"/>
    </location>
</feature>
<evidence type="ECO:0000256" key="7">
    <source>
        <dbReference type="ARBA" id="ARBA00023136"/>
    </source>
</evidence>
<comment type="subcellular location">
    <subcellularLocation>
        <location evidence="1">Cell inner membrane</location>
        <topology evidence="1">Multi-pass membrane protein</topology>
    </subcellularLocation>
</comment>
<organism evidence="9 10">
    <name type="scientific">Biostraticola tofi</name>
    <dbReference type="NCBI Taxonomy" id="466109"/>
    <lineage>
        <taxon>Bacteria</taxon>
        <taxon>Pseudomonadati</taxon>
        <taxon>Pseudomonadota</taxon>
        <taxon>Gammaproteobacteria</taxon>
        <taxon>Enterobacterales</taxon>
        <taxon>Bruguierivoracaceae</taxon>
        <taxon>Biostraticola</taxon>
    </lineage>
</organism>
<dbReference type="EMBL" id="SMCR01000001">
    <property type="protein sequence ID" value="TCW00005.1"/>
    <property type="molecule type" value="Genomic_DNA"/>
</dbReference>
<reference evidence="9 10" key="1">
    <citation type="submission" date="2019-03" db="EMBL/GenBank/DDBJ databases">
        <title>Genomic Encyclopedia of Type Strains, Phase IV (KMG-IV): sequencing the most valuable type-strain genomes for metagenomic binning, comparative biology and taxonomic classification.</title>
        <authorList>
            <person name="Goeker M."/>
        </authorList>
    </citation>
    <scope>NUCLEOTIDE SEQUENCE [LARGE SCALE GENOMIC DNA]</scope>
    <source>
        <strain evidence="9 10">DSM 19580</strain>
    </source>
</reference>
<dbReference type="NCBIfam" id="TIGR00155">
    <property type="entry name" value="pqiA_fam"/>
    <property type="match status" value="1"/>
</dbReference>
<feature type="transmembrane region" description="Helical" evidence="8">
    <location>
        <begin position="257"/>
        <end position="281"/>
    </location>
</feature>
<feature type="transmembrane region" description="Helical" evidence="8">
    <location>
        <begin position="373"/>
        <end position="399"/>
    </location>
</feature>
<dbReference type="AlphaFoldDB" id="A0A4R3Z694"/>
<keyword evidence="4" id="KW-0997">Cell inner membrane</keyword>
<dbReference type="Pfam" id="PF04403">
    <property type="entry name" value="PqiA"/>
    <property type="match status" value="2"/>
</dbReference>